<dbReference type="PANTHER" id="PTHR12741:SF22">
    <property type="entry name" value="CALLOSE SYNTHASE 8-RELATED"/>
    <property type="match status" value="1"/>
</dbReference>
<feature type="compositionally biased region" description="Basic and acidic residues" evidence="1">
    <location>
        <begin position="90"/>
        <end position="114"/>
    </location>
</feature>
<dbReference type="Proteomes" id="UP000436088">
    <property type="component" value="Unassembled WGS sequence"/>
</dbReference>
<evidence type="ECO:0000313" key="5">
    <source>
        <dbReference type="Proteomes" id="UP000436088"/>
    </source>
</evidence>
<evidence type="ECO:0000256" key="2">
    <source>
        <dbReference type="SAM" id="Phobius"/>
    </source>
</evidence>
<feature type="transmembrane region" description="Helical" evidence="2">
    <location>
        <begin position="192"/>
        <end position="216"/>
    </location>
</feature>
<gene>
    <name evidence="4" type="ORF">F3Y22_tig00112285pilonHSYRG00625</name>
</gene>
<sequence length="267" mass="31029">MAYELHGMLTGSVSLTTGETVMPAYGGSHESFLSNVEAQKNKSATADHTTWRNYDDLNEFFWSSDCFQLGWPMHLEHDFFFTKSPKKEKRTEDEELPKKEKGAEDEELLKKERGTEDEELGLSNEPLKENREPKWLGKTNFAEIRSFWQVFRSFDRMWSFFILSLQAMIIMACHDVGSPLEVFDAEVLEDVMSIFITSAVLKLIQAILEIIFTWKARNTTELSQKRIQVLRLGSAVIWTIVLPVIYAHSRTKYTCYSTHYESWLGKW</sequence>
<keyword evidence="2" id="KW-0472">Membrane</keyword>
<dbReference type="InterPro" id="IPR026899">
    <property type="entry name" value="FKS1-like_dom1"/>
</dbReference>
<feature type="transmembrane region" description="Helical" evidence="2">
    <location>
        <begin position="228"/>
        <end position="247"/>
    </location>
</feature>
<reference evidence="4" key="1">
    <citation type="submission" date="2019-09" db="EMBL/GenBank/DDBJ databases">
        <title>Draft genome information of white flower Hibiscus syriacus.</title>
        <authorList>
            <person name="Kim Y.-M."/>
        </authorList>
    </citation>
    <scope>NUCLEOTIDE SEQUENCE [LARGE SCALE GENOMIC DNA]</scope>
    <source>
        <strain evidence="4">YM2019G1</strain>
    </source>
</reference>
<proteinExistence type="predicted"/>
<dbReference type="SMART" id="SM01205">
    <property type="entry name" value="FKS1_dom1"/>
    <property type="match status" value="1"/>
</dbReference>
<evidence type="ECO:0000259" key="3">
    <source>
        <dbReference type="SMART" id="SM01205"/>
    </source>
</evidence>
<evidence type="ECO:0000313" key="4">
    <source>
        <dbReference type="EMBL" id="KAE8668879.1"/>
    </source>
</evidence>
<dbReference type="GO" id="GO:0005886">
    <property type="term" value="C:plasma membrane"/>
    <property type="evidence" value="ECO:0007669"/>
    <property type="project" value="TreeGrafter"/>
</dbReference>
<dbReference type="PANTHER" id="PTHR12741">
    <property type="entry name" value="LYST-INTERACTING PROTEIN LIP5 DOPAMINE RESPONSIVE PROTEIN DRG-1"/>
    <property type="match status" value="1"/>
</dbReference>
<feature type="domain" description="1,3-beta-glucan synthase component FKS1-like" evidence="3">
    <location>
        <begin position="1"/>
        <end position="74"/>
    </location>
</feature>
<protein>
    <recommendedName>
        <fullName evidence="3">1,3-beta-glucan synthase component FKS1-like domain-containing protein</fullName>
    </recommendedName>
</protein>
<feature type="region of interest" description="Disordered" evidence="1">
    <location>
        <begin position="90"/>
        <end position="124"/>
    </location>
</feature>
<keyword evidence="5" id="KW-1185">Reference proteome</keyword>
<dbReference type="Pfam" id="PF14288">
    <property type="entry name" value="FKS1_dom1"/>
    <property type="match status" value="1"/>
</dbReference>
<keyword evidence="2" id="KW-1133">Transmembrane helix</keyword>
<dbReference type="GO" id="GO:0046527">
    <property type="term" value="F:glucosyltransferase activity"/>
    <property type="evidence" value="ECO:0007669"/>
    <property type="project" value="TreeGrafter"/>
</dbReference>
<feature type="transmembrane region" description="Helical" evidence="2">
    <location>
        <begin position="154"/>
        <end position="172"/>
    </location>
</feature>
<keyword evidence="2" id="KW-0812">Transmembrane</keyword>
<name>A0A6A2Y6Z9_HIBSY</name>
<dbReference type="AlphaFoldDB" id="A0A6A2Y6Z9"/>
<accession>A0A6A2Y6Z9</accession>
<evidence type="ECO:0000256" key="1">
    <source>
        <dbReference type="SAM" id="MobiDB-lite"/>
    </source>
</evidence>
<organism evidence="4 5">
    <name type="scientific">Hibiscus syriacus</name>
    <name type="common">Rose of Sharon</name>
    <dbReference type="NCBI Taxonomy" id="106335"/>
    <lineage>
        <taxon>Eukaryota</taxon>
        <taxon>Viridiplantae</taxon>
        <taxon>Streptophyta</taxon>
        <taxon>Embryophyta</taxon>
        <taxon>Tracheophyta</taxon>
        <taxon>Spermatophyta</taxon>
        <taxon>Magnoliopsida</taxon>
        <taxon>eudicotyledons</taxon>
        <taxon>Gunneridae</taxon>
        <taxon>Pentapetalae</taxon>
        <taxon>rosids</taxon>
        <taxon>malvids</taxon>
        <taxon>Malvales</taxon>
        <taxon>Malvaceae</taxon>
        <taxon>Malvoideae</taxon>
        <taxon>Hibiscus</taxon>
    </lineage>
</organism>
<dbReference type="EMBL" id="VEPZ02001542">
    <property type="protein sequence ID" value="KAE8668879.1"/>
    <property type="molecule type" value="Genomic_DNA"/>
</dbReference>
<comment type="caution">
    <text evidence="4">The sequence shown here is derived from an EMBL/GenBank/DDBJ whole genome shotgun (WGS) entry which is preliminary data.</text>
</comment>